<sequence>MSDGPPSNSELTERLETDLEEGLENLEDDLGSVKPRTERLWLIYKGGKWISAVLVGSDIVGAAVTSLF</sequence>
<proteinExistence type="predicted"/>
<accession>A0A1G6WR53</accession>
<reference evidence="1 2" key="1">
    <citation type="submission" date="2016-10" db="EMBL/GenBank/DDBJ databases">
        <authorList>
            <person name="Varghese N."/>
            <person name="Submissions S."/>
        </authorList>
    </citation>
    <scope>NUCLEOTIDE SEQUENCE [LARGE SCALE GENOMIC DNA]</scope>
    <source>
        <strain evidence="1 2">CDM_1</strain>
    </source>
</reference>
<dbReference type="AlphaFoldDB" id="A0A1G6WR53"/>
<evidence type="ECO:0000313" key="1">
    <source>
        <dbReference type="EMBL" id="SDD68301.1"/>
    </source>
</evidence>
<dbReference type="EMBL" id="FMZP01000039">
    <property type="protein sequence ID" value="SDD68301.1"/>
    <property type="molecule type" value="Genomic_DNA"/>
</dbReference>
<protein>
    <submittedName>
        <fullName evidence="1">Uncharacterized protein</fullName>
    </submittedName>
</protein>
<gene>
    <name evidence="1" type="ORF">SAMN05192552_103911</name>
</gene>
<dbReference type="Proteomes" id="UP000324021">
    <property type="component" value="Unassembled WGS sequence"/>
</dbReference>
<dbReference type="RefSeq" id="WP_149782545.1">
    <property type="nucleotide sequence ID" value="NZ_FMZP01000039.1"/>
</dbReference>
<evidence type="ECO:0000313" key="2">
    <source>
        <dbReference type="Proteomes" id="UP000324021"/>
    </source>
</evidence>
<name>A0A1G6WR53_9EURY</name>
<organism evidence="1 2">
    <name type="scientific">Natrinema hispanicum</name>
    <dbReference type="NCBI Taxonomy" id="392421"/>
    <lineage>
        <taxon>Archaea</taxon>
        <taxon>Methanobacteriati</taxon>
        <taxon>Methanobacteriota</taxon>
        <taxon>Stenosarchaea group</taxon>
        <taxon>Halobacteria</taxon>
        <taxon>Halobacteriales</taxon>
        <taxon>Natrialbaceae</taxon>
        <taxon>Natrinema</taxon>
    </lineage>
</organism>